<dbReference type="Pfam" id="PF06094">
    <property type="entry name" value="GGACT"/>
    <property type="match status" value="1"/>
</dbReference>
<dbReference type="CDD" id="cd06661">
    <property type="entry name" value="GGCT_like"/>
    <property type="match status" value="1"/>
</dbReference>
<feature type="domain" description="Gamma-glutamylcyclotransferase AIG2-like" evidence="7">
    <location>
        <begin position="47"/>
        <end position="164"/>
    </location>
</feature>
<evidence type="ECO:0000259" key="7">
    <source>
        <dbReference type="Pfam" id="PF06094"/>
    </source>
</evidence>
<feature type="active site" description="Proton acceptor" evidence="5">
    <location>
        <position position="125"/>
    </location>
</feature>
<name>A0A3B1JR62_ASTMX</name>
<dbReference type="GO" id="GO:0061929">
    <property type="term" value="F:gamma-glutamylaminecyclotransferase activity"/>
    <property type="evidence" value="ECO:0007669"/>
    <property type="project" value="UniProtKB-UniRule"/>
</dbReference>
<dbReference type="STRING" id="7994.ENSAMXP00000044231"/>
<dbReference type="InterPro" id="IPR036568">
    <property type="entry name" value="GGCT-like_sf"/>
</dbReference>
<keyword evidence="3 6" id="KW-0456">Lyase</keyword>
<comment type="similarity">
    <text evidence="2 6">Belongs to the gamma-glutamylcyclotransferase family.</text>
</comment>
<dbReference type="GeneTree" id="ENSGT00390000010543"/>
<evidence type="ECO:0000256" key="1">
    <source>
        <dbReference type="ARBA" id="ARBA00001684"/>
    </source>
</evidence>
<comment type="function">
    <text evidence="4">May contribute to degradation of proteins cross-linked by transglutaminases by degrading the cross-link between a lysine and a glutamic acid residue. Catalyzes the formation of 5-oxo-L-proline from L-gamma-glutamyl-L-epsilon-lysine.</text>
</comment>
<dbReference type="Bgee" id="ENSAMXG00000035973">
    <property type="expression patterns" value="Expressed in head kidney and 10 other cell types or tissues"/>
</dbReference>
<evidence type="ECO:0000256" key="2">
    <source>
        <dbReference type="ARBA" id="ARBA00008861"/>
    </source>
</evidence>
<dbReference type="InParanoid" id="A0A3B1JR62"/>
<dbReference type="Gene3D" id="3.10.490.10">
    <property type="entry name" value="Gamma-glutamyl cyclotransferase-like"/>
    <property type="match status" value="1"/>
</dbReference>
<evidence type="ECO:0000256" key="3">
    <source>
        <dbReference type="ARBA" id="ARBA00023239"/>
    </source>
</evidence>
<reference evidence="9" key="2">
    <citation type="journal article" date="2014" name="Nat. Commun.">
        <title>The cavefish genome reveals candidate genes for eye loss.</title>
        <authorList>
            <person name="McGaugh S.E."/>
            <person name="Gross J.B."/>
            <person name="Aken B."/>
            <person name="Blin M."/>
            <person name="Borowsky R."/>
            <person name="Chalopin D."/>
            <person name="Hinaux H."/>
            <person name="Jeffery W.R."/>
            <person name="Keene A."/>
            <person name="Ma L."/>
            <person name="Minx P."/>
            <person name="Murphy D."/>
            <person name="O'Quin K.E."/>
            <person name="Retaux S."/>
            <person name="Rohner N."/>
            <person name="Searle S.M."/>
            <person name="Stahl B.A."/>
            <person name="Tabin C."/>
            <person name="Volff J.N."/>
            <person name="Yoshizawa M."/>
            <person name="Warren W.C."/>
        </authorList>
    </citation>
    <scope>NUCLEOTIDE SEQUENCE [LARGE SCALE GENOMIC DNA]</scope>
    <source>
        <strain evidence="9">female</strain>
    </source>
</reference>
<dbReference type="SUPFAM" id="SSF110857">
    <property type="entry name" value="Gamma-glutamyl cyclotransferase-like"/>
    <property type="match status" value="1"/>
</dbReference>
<proteinExistence type="inferred from homology"/>
<protein>
    <recommendedName>
        <fullName evidence="6">Gamma-glutamylaminecyclotransferase</fullName>
        <ecNumber evidence="6">4.3.2.8</ecNumber>
    </recommendedName>
</protein>
<dbReference type="InterPro" id="IPR009288">
    <property type="entry name" value="AIG2-like_dom"/>
</dbReference>
<keyword evidence="9" id="KW-1185">Reference proteome</keyword>
<reference evidence="9" key="1">
    <citation type="submission" date="2013-03" db="EMBL/GenBank/DDBJ databases">
        <authorList>
            <person name="Jeffery W."/>
            <person name="Warren W."/>
            <person name="Wilson R.K."/>
        </authorList>
    </citation>
    <scope>NUCLEOTIDE SEQUENCE</scope>
    <source>
        <strain evidence="9">female</strain>
    </source>
</reference>
<dbReference type="AlphaFoldDB" id="A0A3B1JR62"/>
<reference evidence="8" key="4">
    <citation type="submission" date="2025-09" db="UniProtKB">
        <authorList>
            <consortium name="Ensembl"/>
        </authorList>
    </citation>
    <scope>IDENTIFICATION</scope>
</reference>
<dbReference type="InterPro" id="IPR039126">
    <property type="entry name" value="GGACT"/>
</dbReference>
<evidence type="ECO:0000256" key="4">
    <source>
        <dbReference type="ARBA" id="ARBA00057733"/>
    </source>
</evidence>
<dbReference type="PANTHER" id="PTHR12510:SF4">
    <property type="entry name" value="GAMMA-GLUTAMYLAMINECYCLOTRANSFERASE"/>
    <property type="match status" value="1"/>
</dbReference>
<reference evidence="8" key="3">
    <citation type="submission" date="2025-08" db="UniProtKB">
        <authorList>
            <consortium name="Ensembl"/>
        </authorList>
    </citation>
    <scope>IDENTIFICATION</scope>
</reference>
<accession>A0A3B1JR62</accession>
<dbReference type="PANTHER" id="PTHR12510">
    <property type="entry name" value="TROPONIN C-AKIN-1 PROTEIN"/>
    <property type="match status" value="1"/>
</dbReference>
<comment type="catalytic activity">
    <reaction evidence="1 6">
        <text>epsilon-(gamma-L-glutamyl)-L-lysine = 5-oxo-L-proline + L-lysine</text>
        <dbReference type="Rhea" id="RHEA:16961"/>
        <dbReference type="ChEBI" id="CHEBI:32551"/>
        <dbReference type="ChEBI" id="CHEBI:58402"/>
        <dbReference type="ChEBI" id="CHEBI:133752"/>
        <dbReference type="EC" id="4.3.2.8"/>
    </reaction>
</comment>
<dbReference type="GO" id="GO:0042219">
    <property type="term" value="P:modified amino acid catabolic process"/>
    <property type="evidence" value="ECO:0007669"/>
    <property type="project" value="UniProtKB-UniRule"/>
</dbReference>
<dbReference type="FunCoup" id="A0A3B1JR62">
    <property type="interactions" value="244"/>
</dbReference>
<dbReference type="FunFam" id="3.10.490.10:FF:000008">
    <property type="entry name" value="Gamma-glutamylaminecyclotransferase A"/>
    <property type="match status" value="1"/>
</dbReference>
<sequence length="200" mass="22749">MIIFCVSKSVSSLLIRKLSWESVGLQSDIRRLLAKRCCPSVVQMTHVFVYGTLKKGQPNHDRMLDVSNGKSEFLCSASTVEKYPLIIAGKYNVPFLLNIPGTGQHVHGEIYSVDEKMLKFLDWFESCPHMYQRTRVLLKVEQQCGEGGEERPELGSTTDAFVYSTTTYEPDWLENTAFSSYDSYGDHGLLYVTREARDSR</sequence>
<organism evidence="8 9">
    <name type="scientific">Astyanax mexicanus</name>
    <name type="common">Blind cave fish</name>
    <name type="synonym">Astyanax fasciatus mexicanus</name>
    <dbReference type="NCBI Taxonomy" id="7994"/>
    <lineage>
        <taxon>Eukaryota</taxon>
        <taxon>Metazoa</taxon>
        <taxon>Chordata</taxon>
        <taxon>Craniata</taxon>
        <taxon>Vertebrata</taxon>
        <taxon>Euteleostomi</taxon>
        <taxon>Actinopterygii</taxon>
        <taxon>Neopterygii</taxon>
        <taxon>Teleostei</taxon>
        <taxon>Ostariophysi</taxon>
        <taxon>Characiformes</taxon>
        <taxon>Characoidei</taxon>
        <taxon>Acestrorhamphidae</taxon>
        <taxon>Acestrorhamphinae</taxon>
        <taxon>Astyanax</taxon>
    </lineage>
</organism>
<dbReference type="InterPro" id="IPR013024">
    <property type="entry name" value="GGCT-like"/>
</dbReference>
<dbReference type="EC" id="4.3.2.8" evidence="6"/>
<evidence type="ECO:0000256" key="6">
    <source>
        <dbReference type="RuleBase" id="RU367036"/>
    </source>
</evidence>
<dbReference type="Ensembl" id="ENSAMXT00000042267.1">
    <property type="protein sequence ID" value="ENSAMXP00000044231.1"/>
    <property type="gene ID" value="ENSAMXG00000035973.1"/>
</dbReference>
<dbReference type="GO" id="GO:0005829">
    <property type="term" value="C:cytosol"/>
    <property type="evidence" value="ECO:0007669"/>
    <property type="project" value="TreeGrafter"/>
</dbReference>
<evidence type="ECO:0000313" key="9">
    <source>
        <dbReference type="Proteomes" id="UP000018467"/>
    </source>
</evidence>
<evidence type="ECO:0000256" key="5">
    <source>
        <dbReference type="PIRSR" id="PIRSR639126-1"/>
    </source>
</evidence>
<dbReference type="Proteomes" id="UP000018467">
    <property type="component" value="Unassembled WGS sequence"/>
</dbReference>
<evidence type="ECO:0000313" key="8">
    <source>
        <dbReference type="Ensembl" id="ENSAMXP00000044231.1"/>
    </source>
</evidence>